<evidence type="ECO:0000256" key="2">
    <source>
        <dbReference type="SAM" id="Phobius"/>
    </source>
</evidence>
<keyword evidence="5" id="KW-1185">Reference proteome</keyword>
<proteinExistence type="predicted"/>
<dbReference type="RefSeq" id="WP_186640285.1">
    <property type="nucleotide sequence ID" value="NZ_JACOAF010000041.1"/>
</dbReference>
<keyword evidence="2" id="KW-0472">Membrane</keyword>
<evidence type="ECO:0000259" key="3">
    <source>
        <dbReference type="Pfam" id="PF05569"/>
    </source>
</evidence>
<keyword evidence="4" id="KW-0378">Hydrolase</keyword>
<dbReference type="InterPro" id="IPR052173">
    <property type="entry name" value="Beta-lactam_resp_regulator"/>
</dbReference>
<feature type="compositionally biased region" description="Basic residues" evidence="1">
    <location>
        <begin position="392"/>
        <end position="402"/>
    </location>
</feature>
<accession>A0ABR6VW41</accession>
<feature type="domain" description="Peptidase M56" evidence="3">
    <location>
        <begin position="121"/>
        <end position="278"/>
    </location>
</feature>
<reference evidence="4 5" key="1">
    <citation type="journal article" date="2019" name="Int. J. Syst. Evol. Microbiol.">
        <title>Rufibacter sediminis sp. nov., isolated from freshwater lake sediment.</title>
        <authorList>
            <person name="Qu J.H."/>
            <person name="Zhang L.J."/>
            <person name="Fu Y.H."/>
            <person name="Li H.F."/>
        </authorList>
    </citation>
    <scope>NUCLEOTIDE SEQUENCE [LARGE SCALE GENOMIC DNA]</scope>
    <source>
        <strain evidence="4 5">H-1</strain>
    </source>
</reference>
<dbReference type="Proteomes" id="UP000659698">
    <property type="component" value="Unassembled WGS sequence"/>
</dbReference>
<name>A0ABR6VW41_9BACT</name>
<dbReference type="InterPro" id="IPR008756">
    <property type="entry name" value="Peptidase_M56"/>
</dbReference>
<feature type="region of interest" description="Disordered" evidence="1">
    <location>
        <begin position="364"/>
        <end position="408"/>
    </location>
</feature>
<keyword evidence="2" id="KW-1133">Transmembrane helix</keyword>
<feature type="compositionally biased region" description="Polar residues" evidence="1">
    <location>
        <begin position="372"/>
        <end position="391"/>
    </location>
</feature>
<dbReference type="PANTHER" id="PTHR34978:SF3">
    <property type="entry name" value="SLR0241 PROTEIN"/>
    <property type="match status" value="1"/>
</dbReference>
<sequence>MQLLVALKLPSPLVQALCWTLVHSLWQGLLLAMAAGLVVQLTRKASPALRYNLLASLLGVFLVSSGLTFWLALGTSSATTPAITGSSEIVRVPTWTDIPPVLLSSGSSLSWPAAFAQFCTTHASGIVLVWFLVFAYKSLRLAGGMHYVNRLRKEQVSPVPSFWLTRLAELCERLQVRVPVSLLESGLVNVPVAIGFLKPLVLVPTGMLAQLPPDQIEAILLHELAHIRRRDYLVNLLQTVAEVLYFFNPGVLWLSGYLRQEREHCCDDMAIQALQSKTNFLQALVTFEEFNLRHVRLVTGFADKRTSLTDRVNRIISQDNVPLQRTEKLFTGICLLLVSVLFLELGPQNTPALSAELPAQALEVPRPGKSPLHSSTPGLPAQTSAPRNQKVLTRRAPQKAHSKQTTPQEFSTVGIANKSYDGILQRYSFERNGILYEIEKDSLDVLTLTIDGEQASQAQVQQYKNSMKSLMQQYQQGAFRIVVNGEVPDVETEPANPIMVGFIRNGTIITTHDSSEYVVKVKNHKTVQFKINEEVIAEDKLQNYLALIQDLIQEAEADRVYAELSAKAVEQLARAPERPATGLVPFSTSDFQDHQYTYLPRSKTYRNKESLQPKPDSHYLLPAI</sequence>
<feature type="transmembrane region" description="Helical" evidence="2">
    <location>
        <begin position="54"/>
        <end position="73"/>
    </location>
</feature>
<feature type="transmembrane region" description="Helical" evidence="2">
    <location>
        <begin position="114"/>
        <end position="136"/>
    </location>
</feature>
<organism evidence="4 5">
    <name type="scientific">Rufibacter sediminis</name>
    <dbReference type="NCBI Taxonomy" id="2762756"/>
    <lineage>
        <taxon>Bacteria</taxon>
        <taxon>Pseudomonadati</taxon>
        <taxon>Bacteroidota</taxon>
        <taxon>Cytophagia</taxon>
        <taxon>Cytophagales</taxon>
        <taxon>Hymenobacteraceae</taxon>
        <taxon>Rufibacter</taxon>
    </lineage>
</organism>
<feature type="transmembrane region" description="Helical" evidence="2">
    <location>
        <begin position="26"/>
        <end position="42"/>
    </location>
</feature>
<keyword evidence="2" id="KW-0812">Transmembrane</keyword>
<gene>
    <name evidence="4" type="ORF">H7U12_17165</name>
</gene>
<keyword evidence="4" id="KW-0482">Metalloprotease</keyword>
<comment type="caution">
    <text evidence="4">The sequence shown here is derived from an EMBL/GenBank/DDBJ whole genome shotgun (WGS) entry which is preliminary data.</text>
</comment>
<protein>
    <submittedName>
        <fullName evidence="4">M48 family metalloprotease</fullName>
    </submittedName>
</protein>
<dbReference type="EMBL" id="JACOAF010000041">
    <property type="protein sequence ID" value="MBC3541428.1"/>
    <property type="molecule type" value="Genomic_DNA"/>
</dbReference>
<dbReference type="PANTHER" id="PTHR34978">
    <property type="entry name" value="POSSIBLE SENSOR-TRANSDUCER PROTEIN BLAR"/>
    <property type="match status" value="1"/>
</dbReference>
<dbReference type="GO" id="GO:0008237">
    <property type="term" value="F:metallopeptidase activity"/>
    <property type="evidence" value="ECO:0007669"/>
    <property type="project" value="UniProtKB-KW"/>
</dbReference>
<evidence type="ECO:0000313" key="5">
    <source>
        <dbReference type="Proteomes" id="UP000659698"/>
    </source>
</evidence>
<evidence type="ECO:0000313" key="4">
    <source>
        <dbReference type="EMBL" id="MBC3541428.1"/>
    </source>
</evidence>
<dbReference type="Pfam" id="PF05569">
    <property type="entry name" value="Peptidase_M56"/>
    <property type="match status" value="1"/>
</dbReference>
<keyword evidence="4" id="KW-0645">Protease</keyword>
<evidence type="ECO:0000256" key="1">
    <source>
        <dbReference type="SAM" id="MobiDB-lite"/>
    </source>
</evidence>
<dbReference type="Gene3D" id="3.30.2010.10">
    <property type="entry name" value="Metalloproteases ('zincins'), catalytic domain"/>
    <property type="match status" value="1"/>
</dbReference>
<dbReference type="CDD" id="cd07341">
    <property type="entry name" value="M56_BlaR1_MecR1_like"/>
    <property type="match status" value="1"/>
</dbReference>